<proteinExistence type="predicted"/>
<evidence type="ECO:0000256" key="1">
    <source>
        <dbReference type="ARBA" id="ARBA00023015"/>
    </source>
</evidence>
<keyword evidence="3" id="KW-0804">Transcription</keyword>
<reference evidence="6 7" key="1">
    <citation type="submission" date="2020-02" db="EMBL/GenBank/DDBJ databases">
        <title>Characterization of phylogenetic diversity of novel bifidobacterial species isolated in Czech ZOOs.</title>
        <authorList>
            <person name="Lugli G.A."/>
            <person name="Vera N.B."/>
            <person name="Ventura M."/>
        </authorList>
    </citation>
    <scope>NUCLEOTIDE SEQUENCE [LARGE SCALE GENOMIC DNA]</scope>
    <source>
        <strain evidence="6 7">DSM 109957</strain>
    </source>
</reference>
<dbReference type="InterPro" id="IPR010982">
    <property type="entry name" value="Lambda_DNA-bd_dom_sf"/>
</dbReference>
<name>A0A7Y0ENU1_9BIFI</name>
<feature type="domain" description="HTH lacI-type" evidence="4">
    <location>
        <begin position="15"/>
        <end position="64"/>
    </location>
</feature>
<dbReference type="SUPFAM" id="SSF53822">
    <property type="entry name" value="Periplasmic binding protein-like I"/>
    <property type="match status" value="1"/>
</dbReference>
<dbReference type="PROSITE" id="PS50943">
    <property type="entry name" value="HTH_CROC1"/>
    <property type="match status" value="1"/>
</dbReference>
<dbReference type="SUPFAM" id="SSF47413">
    <property type="entry name" value="lambda repressor-like DNA-binding domains"/>
    <property type="match status" value="1"/>
</dbReference>
<keyword evidence="7" id="KW-1185">Reference proteome</keyword>
<keyword evidence="1" id="KW-0805">Transcription regulation</keyword>
<evidence type="ECO:0000256" key="3">
    <source>
        <dbReference type="ARBA" id="ARBA00023163"/>
    </source>
</evidence>
<protein>
    <submittedName>
        <fullName evidence="6">LacI family transcriptional regulator</fullName>
    </submittedName>
</protein>
<feature type="domain" description="HTH cro/C1-type" evidence="5">
    <location>
        <begin position="17"/>
        <end position="59"/>
    </location>
</feature>
<keyword evidence="2" id="KW-0238">DNA-binding</keyword>
<dbReference type="PROSITE" id="PS00356">
    <property type="entry name" value="HTH_LACI_1"/>
    <property type="match status" value="1"/>
</dbReference>
<dbReference type="Proteomes" id="UP000532194">
    <property type="component" value="Unassembled WGS sequence"/>
</dbReference>
<sequence length="345" mass="37480">MTTTTAPQRSDAQRPKLTEIAQKAGVSVSTVSKVINGRRDIGAATRQKVEAILNEYGYQKSLVKAVPSRQIDIVFQDFEEMWAMELLKGVTETVSRHGISVTVTELKNRDANGAPWTQDILERRPLGVILIFSDLSAQDKKRFVSRQIPFVTLDPAGDPAPDSTTIRADNWTGGLVATRHLTSLGHHRIGIITGPMHQLCAKARYDGYLSALAEAGIDFDPSLMREGQFHVQDGFEHAMSLLTAPNRPTAIVAGNDLQAMGIYDAARQLGLSVPEDLSVVGFDDVTFSKLLSPSLTTVLQPLAQMAGCAANLLLEMNAGHSVAQDTVFPTTLVVRNSTAKPRHIN</sequence>
<evidence type="ECO:0000256" key="2">
    <source>
        <dbReference type="ARBA" id="ARBA00023125"/>
    </source>
</evidence>
<dbReference type="InterPro" id="IPR001387">
    <property type="entry name" value="Cro/C1-type_HTH"/>
</dbReference>
<dbReference type="CDD" id="cd06296">
    <property type="entry name" value="PBP1_CatR-like"/>
    <property type="match status" value="1"/>
</dbReference>
<dbReference type="PANTHER" id="PTHR30146">
    <property type="entry name" value="LACI-RELATED TRANSCRIPTIONAL REPRESSOR"/>
    <property type="match status" value="1"/>
</dbReference>
<evidence type="ECO:0000259" key="4">
    <source>
        <dbReference type="PROSITE" id="PS50932"/>
    </source>
</evidence>
<dbReference type="AlphaFoldDB" id="A0A7Y0ENU1"/>
<dbReference type="Gene3D" id="1.10.260.40">
    <property type="entry name" value="lambda repressor-like DNA-binding domains"/>
    <property type="match status" value="1"/>
</dbReference>
<evidence type="ECO:0000313" key="6">
    <source>
        <dbReference type="EMBL" id="NMM93719.1"/>
    </source>
</evidence>
<dbReference type="RefSeq" id="WP_169171752.1">
    <property type="nucleotide sequence ID" value="NZ_JAAIII010000002.1"/>
</dbReference>
<dbReference type="CDD" id="cd01392">
    <property type="entry name" value="HTH_LacI"/>
    <property type="match status" value="1"/>
</dbReference>
<organism evidence="6 7">
    <name type="scientific">Bifidobacterium oedipodis</name>
    <dbReference type="NCBI Taxonomy" id="2675322"/>
    <lineage>
        <taxon>Bacteria</taxon>
        <taxon>Bacillati</taxon>
        <taxon>Actinomycetota</taxon>
        <taxon>Actinomycetes</taxon>
        <taxon>Bifidobacteriales</taxon>
        <taxon>Bifidobacteriaceae</taxon>
        <taxon>Bifidobacterium</taxon>
    </lineage>
</organism>
<dbReference type="InterPro" id="IPR046335">
    <property type="entry name" value="LacI/GalR-like_sensor"/>
</dbReference>
<accession>A0A7Y0ENU1</accession>
<dbReference type="InterPro" id="IPR000843">
    <property type="entry name" value="HTH_LacI"/>
</dbReference>
<gene>
    <name evidence="6" type="ORF">G1C95_0904</name>
</gene>
<dbReference type="SMART" id="SM00354">
    <property type="entry name" value="HTH_LACI"/>
    <property type="match status" value="1"/>
</dbReference>
<dbReference type="Pfam" id="PF00356">
    <property type="entry name" value="LacI"/>
    <property type="match status" value="1"/>
</dbReference>
<evidence type="ECO:0000259" key="5">
    <source>
        <dbReference type="PROSITE" id="PS50943"/>
    </source>
</evidence>
<dbReference type="GO" id="GO:0003700">
    <property type="term" value="F:DNA-binding transcription factor activity"/>
    <property type="evidence" value="ECO:0007669"/>
    <property type="project" value="TreeGrafter"/>
</dbReference>
<dbReference type="GO" id="GO:0000976">
    <property type="term" value="F:transcription cis-regulatory region binding"/>
    <property type="evidence" value="ECO:0007669"/>
    <property type="project" value="TreeGrafter"/>
</dbReference>
<dbReference type="Gene3D" id="3.40.50.2300">
    <property type="match status" value="2"/>
</dbReference>
<comment type="caution">
    <text evidence="6">The sequence shown here is derived from an EMBL/GenBank/DDBJ whole genome shotgun (WGS) entry which is preliminary data.</text>
</comment>
<evidence type="ECO:0000313" key="7">
    <source>
        <dbReference type="Proteomes" id="UP000532194"/>
    </source>
</evidence>
<dbReference type="PANTHER" id="PTHR30146:SF153">
    <property type="entry name" value="LACTOSE OPERON REPRESSOR"/>
    <property type="match status" value="1"/>
</dbReference>
<dbReference type="PROSITE" id="PS50932">
    <property type="entry name" value="HTH_LACI_2"/>
    <property type="match status" value="1"/>
</dbReference>
<dbReference type="EMBL" id="JAAIII010000002">
    <property type="protein sequence ID" value="NMM93719.1"/>
    <property type="molecule type" value="Genomic_DNA"/>
</dbReference>
<dbReference type="Pfam" id="PF13377">
    <property type="entry name" value="Peripla_BP_3"/>
    <property type="match status" value="1"/>
</dbReference>
<dbReference type="InterPro" id="IPR028082">
    <property type="entry name" value="Peripla_BP_I"/>
</dbReference>